<gene>
    <name evidence="8 11" type="primary">gltX</name>
    <name evidence="11" type="ORF">GCM10022202_04580</name>
</gene>
<evidence type="ECO:0000256" key="8">
    <source>
        <dbReference type="HAMAP-Rule" id="MF_00022"/>
    </source>
</evidence>
<dbReference type="InterPro" id="IPR020751">
    <property type="entry name" value="aa-tRNA-synth_I_codon-bd_sub2"/>
</dbReference>
<comment type="function">
    <text evidence="8">Catalyzes the attachment of glutamate to tRNA(Glu) in a two-step reaction: glutamate is first activated by ATP to form Glu-AMP and then transferred to the acceptor end of tRNA(Glu).</text>
</comment>
<evidence type="ECO:0000313" key="12">
    <source>
        <dbReference type="Proteomes" id="UP001410795"/>
    </source>
</evidence>
<dbReference type="InterPro" id="IPR000924">
    <property type="entry name" value="Glu/Gln-tRNA-synth"/>
</dbReference>
<dbReference type="PRINTS" id="PR00987">
    <property type="entry name" value="TRNASYNTHGLU"/>
</dbReference>
<feature type="binding site" evidence="8">
    <location>
        <position position="270"/>
    </location>
    <ligand>
        <name>ATP</name>
        <dbReference type="ChEBI" id="CHEBI:30616"/>
    </ligand>
</feature>
<evidence type="ECO:0000256" key="2">
    <source>
        <dbReference type="ARBA" id="ARBA00022490"/>
    </source>
</evidence>
<evidence type="ECO:0000256" key="3">
    <source>
        <dbReference type="ARBA" id="ARBA00022598"/>
    </source>
</evidence>
<dbReference type="InterPro" id="IPR049940">
    <property type="entry name" value="GluQ/Sye"/>
</dbReference>
<organism evidence="11 12">
    <name type="scientific">Microbacterium marinilacus</name>
    <dbReference type="NCBI Taxonomy" id="415209"/>
    <lineage>
        <taxon>Bacteria</taxon>
        <taxon>Bacillati</taxon>
        <taxon>Actinomycetota</taxon>
        <taxon>Actinomycetes</taxon>
        <taxon>Micrococcales</taxon>
        <taxon>Microbacteriaceae</taxon>
        <taxon>Microbacterium</taxon>
    </lineage>
</organism>
<comment type="caution">
    <text evidence="8">Lacks conserved residue(s) required for the propagation of feature annotation.</text>
</comment>
<keyword evidence="3 8" id="KW-0436">Ligase</keyword>
<dbReference type="CDD" id="cd00808">
    <property type="entry name" value="GluRS_core"/>
    <property type="match status" value="1"/>
</dbReference>
<evidence type="ECO:0000256" key="7">
    <source>
        <dbReference type="ARBA" id="ARBA00023146"/>
    </source>
</evidence>
<dbReference type="Proteomes" id="UP001410795">
    <property type="component" value="Unassembled WGS sequence"/>
</dbReference>
<dbReference type="Pfam" id="PF19269">
    <property type="entry name" value="Anticodon_2"/>
    <property type="match status" value="1"/>
</dbReference>
<dbReference type="InterPro" id="IPR004527">
    <property type="entry name" value="Glu-tRNA-ligase_bac/mito"/>
</dbReference>
<proteinExistence type="inferred from homology"/>
<keyword evidence="7 8" id="KW-0030">Aminoacyl-tRNA synthetase</keyword>
<name>A0ABP7B508_9MICO</name>
<keyword evidence="5 8" id="KW-0067">ATP-binding</keyword>
<evidence type="ECO:0000259" key="10">
    <source>
        <dbReference type="Pfam" id="PF19269"/>
    </source>
</evidence>
<dbReference type="EC" id="6.1.1.17" evidence="8"/>
<dbReference type="Gene3D" id="3.40.50.620">
    <property type="entry name" value="HUPs"/>
    <property type="match status" value="1"/>
</dbReference>
<dbReference type="SUPFAM" id="SSF48163">
    <property type="entry name" value="An anticodon-binding domain of class I aminoacyl-tRNA synthetases"/>
    <property type="match status" value="1"/>
</dbReference>
<dbReference type="Gene3D" id="1.10.8.70">
    <property type="entry name" value="Glutamate-tRNA synthetase, class I, anticodon-binding domain 1"/>
    <property type="match status" value="1"/>
</dbReference>
<keyword evidence="12" id="KW-1185">Reference proteome</keyword>
<comment type="similarity">
    <text evidence="1 8">Belongs to the class-I aminoacyl-tRNA synthetase family. Glutamate--tRNA ligase type 1 subfamily.</text>
</comment>
<feature type="short sequence motif" description="'KMSKS' region" evidence="8">
    <location>
        <begin position="267"/>
        <end position="271"/>
    </location>
</feature>
<feature type="domain" description="Aminoacyl-tRNA synthetase class I anticodon-binding" evidence="10">
    <location>
        <begin position="350"/>
        <end position="497"/>
    </location>
</feature>
<evidence type="ECO:0000259" key="9">
    <source>
        <dbReference type="Pfam" id="PF00749"/>
    </source>
</evidence>
<comment type="subunit">
    <text evidence="8">Monomer.</text>
</comment>
<evidence type="ECO:0000256" key="5">
    <source>
        <dbReference type="ARBA" id="ARBA00022840"/>
    </source>
</evidence>
<dbReference type="SUPFAM" id="SSF52374">
    <property type="entry name" value="Nucleotidylyl transferase"/>
    <property type="match status" value="1"/>
</dbReference>
<dbReference type="InterPro" id="IPR033910">
    <property type="entry name" value="GluRS_core"/>
</dbReference>
<sequence>MSSAPDPRTTTATGADVRVRFCPSPTGLPHVGLIRTALFNWGYARHHGGKLVFRIEDTDAARDSEESYQQLLDALRWLHIDWDEGVEVGGPHAPYRQSQRTELYLEVLEKLKASGAVYESFSTGEEIDARNEASGRAKQLGYDNFDRDLTDEQKAAFRAEGRQPALRLRVPDEDITYVDLIRGEVTFPAGSFPDFVIVRPNGAPLYTFVNPVDDALMGITHVLRGEDLMPSTARQLVLYAALVDAGIASFVPRFGHMPLVLGDGTKKLSKRDPRADLFLHRDRGFIPEGLLNYLALLGWSIGPDRDIFSLDEFVAAFDIADVNPNPARFDQKKAESINGDHIRMLAPDDFAARIVPYLAKAGVVGEEPTDAQRTLIAAAAPLIQERLPLLGDAPGLLGFLFADDVSYDDDAVGALPDNAAEVLNACVAALQLVPADEFRAEGVQAALSTALIDGLGLKPRVAYGPPRVAVSGRRVSPPLFESMELLGKDATLRRLAALVERLTA</sequence>
<dbReference type="InterPro" id="IPR008925">
    <property type="entry name" value="aa_tRNA-synth_I_cd-bd_sf"/>
</dbReference>
<evidence type="ECO:0000256" key="4">
    <source>
        <dbReference type="ARBA" id="ARBA00022741"/>
    </source>
</evidence>
<dbReference type="HAMAP" id="MF_00022">
    <property type="entry name" value="Glu_tRNA_synth_type1"/>
    <property type="match status" value="1"/>
</dbReference>
<comment type="catalytic activity">
    <reaction evidence="8">
        <text>tRNA(Glu) + L-glutamate + ATP = L-glutamyl-tRNA(Glu) + AMP + diphosphate</text>
        <dbReference type="Rhea" id="RHEA:23540"/>
        <dbReference type="Rhea" id="RHEA-COMP:9663"/>
        <dbReference type="Rhea" id="RHEA-COMP:9680"/>
        <dbReference type="ChEBI" id="CHEBI:29985"/>
        <dbReference type="ChEBI" id="CHEBI:30616"/>
        <dbReference type="ChEBI" id="CHEBI:33019"/>
        <dbReference type="ChEBI" id="CHEBI:78442"/>
        <dbReference type="ChEBI" id="CHEBI:78520"/>
        <dbReference type="ChEBI" id="CHEBI:456215"/>
        <dbReference type="EC" id="6.1.1.17"/>
    </reaction>
</comment>
<keyword evidence="4 8" id="KW-0547">Nucleotide-binding</keyword>
<dbReference type="Gene3D" id="1.10.10.350">
    <property type="match status" value="1"/>
</dbReference>
<comment type="subcellular location">
    <subcellularLocation>
        <location evidence="8">Cytoplasm</location>
    </subcellularLocation>
</comment>
<dbReference type="GO" id="GO:0016874">
    <property type="term" value="F:ligase activity"/>
    <property type="evidence" value="ECO:0007669"/>
    <property type="project" value="UniProtKB-KW"/>
</dbReference>
<keyword evidence="2 8" id="KW-0963">Cytoplasm</keyword>
<evidence type="ECO:0000256" key="1">
    <source>
        <dbReference type="ARBA" id="ARBA00007894"/>
    </source>
</evidence>
<dbReference type="NCBIfam" id="TIGR00464">
    <property type="entry name" value="gltX_bact"/>
    <property type="match status" value="1"/>
</dbReference>
<feature type="domain" description="Glutamyl/glutaminyl-tRNA synthetase class Ib catalytic" evidence="9">
    <location>
        <begin position="17"/>
        <end position="333"/>
    </location>
</feature>
<accession>A0ABP7B508</accession>
<protein>
    <recommendedName>
        <fullName evidence="8">Glutamate--tRNA ligase</fullName>
        <ecNumber evidence="8">6.1.1.17</ecNumber>
    </recommendedName>
    <alternativeName>
        <fullName evidence="8">Glutamyl-tRNA synthetase</fullName>
        <shortName evidence="8">GluRS</shortName>
    </alternativeName>
</protein>
<dbReference type="InterPro" id="IPR020752">
    <property type="entry name" value="Glu-tRNA-synth_I_codon-bd_sub1"/>
</dbReference>
<evidence type="ECO:0000256" key="6">
    <source>
        <dbReference type="ARBA" id="ARBA00022917"/>
    </source>
</evidence>
<comment type="caution">
    <text evidence="11">The sequence shown here is derived from an EMBL/GenBank/DDBJ whole genome shotgun (WGS) entry which is preliminary data.</text>
</comment>
<dbReference type="InterPro" id="IPR045462">
    <property type="entry name" value="aa-tRNA-synth_I_cd-bd"/>
</dbReference>
<dbReference type="InterPro" id="IPR014729">
    <property type="entry name" value="Rossmann-like_a/b/a_fold"/>
</dbReference>
<keyword evidence="6 8" id="KW-0648">Protein biosynthesis</keyword>
<dbReference type="PANTHER" id="PTHR43311">
    <property type="entry name" value="GLUTAMATE--TRNA LIGASE"/>
    <property type="match status" value="1"/>
</dbReference>
<dbReference type="InterPro" id="IPR020058">
    <property type="entry name" value="Glu/Gln-tRNA-synth_Ib_cat-dom"/>
</dbReference>
<dbReference type="RefSeq" id="WP_221856524.1">
    <property type="nucleotide sequence ID" value="NZ_BAAAYV010000002.1"/>
</dbReference>
<dbReference type="Pfam" id="PF00749">
    <property type="entry name" value="tRNA-synt_1c"/>
    <property type="match status" value="1"/>
</dbReference>
<dbReference type="EMBL" id="BAAAYV010000002">
    <property type="protein sequence ID" value="GAA3648101.1"/>
    <property type="molecule type" value="Genomic_DNA"/>
</dbReference>
<dbReference type="PANTHER" id="PTHR43311:SF2">
    <property type="entry name" value="GLUTAMATE--TRNA LIGASE, MITOCHONDRIAL-RELATED"/>
    <property type="match status" value="1"/>
</dbReference>
<evidence type="ECO:0000313" key="11">
    <source>
        <dbReference type="EMBL" id="GAA3648101.1"/>
    </source>
</evidence>
<reference evidence="12" key="1">
    <citation type="journal article" date="2019" name="Int. J. Syst. Evol. Microbiol.">
        <title>The Global Catalogue of Microorganisms (GCM) 10K type strain sequencing project: providing services to taxonomists for standard genome sequencing and annotation.</title>
        <authorList>
            <consortium name="The Broad Institute Genomics Platform"/>
            <consortium name="The Broad Institute Genome Sequencing Center for Infectious Disease"/>
            <person name="Wu L."/>
            <person name="Ma J."/>
        </authorList>
    </citation>
    <scope>NUCLEOTIDE SEQUENCE [LARGE SCALE GENOMIC DNA]</scope>
    <source>
        <strain evidence="12">JCM 16546</strain>
    </source>
</reference>
<feature type="short sequence motif" description="'HIGH' region" evidence="8">
    <location>
        <begin position="23"/>
        <end position="33"/>
    </location>
</feature>